<comment type="caution">
    <text evidence="1">The sequence shown here is derived from an EMBL/GenBank/DDBJ whole genome shotgun (WGS) entry which is preliminary data.</text>
</comment>
<accession>A0AAV4D0W6</accession>
<organism evidence="1 2">
    <name type="scientific">Plakobranchus ocellatus</name>
    <dbReference type="NCBI Taxonomy" id="259542"/>
    <lineage>
        <taxon>Eukaryota</taxon>
        <taxon>Metazoa</taxon>
        <taxon>Spiralia</taxon>
        <taxon>Lophotrochozoa</taxon>
        <taxon>Mollusca</taxon>
        <taxon>Gastropoda</taxon>
        <taxon>Heterobranchia</taxon>
        <taxon>Euthyneura</taxon>
        <taxon>Panpulmonata</taxon>
        <taxon>Sacoglossa</taxon>
        <taxon>Placobranchoidea</taxon>
        <taxon>Plakobranchidae</taxon>
        <taxon>Plakobranchus</taxon>
    </lineage>
</organism>
<reference evidence="1 2" key="1">
    <citation type="journal article" date="2021" name="Elife">
        <title>Chloroplast acquisition without the gene transfer in kleptoplastic sea slugs, Plakobranchus ocellatus.</title>
        <authorList>
            <person name="Maeda T."/>
            <person name="Takahashi S."/>
            <person name="Yoshida T."/>
            <person name="Shimamura S."/>
            <person name="Takaki Y."/>
            <person name="Nagai Y."/>
            <person name="Toyoda A."/>
            <person name="Suzuki Y."/>
            <person name="Arimoto A."/>
            <person name="Ishii H."/>
            <person name="Satoh N."/>
            <person name="Nishiyama T."/>
            <person name="Hasebe M."/>
            <person name="Maruyama T."/>
            <person name="Minagawa J."/>
            <person name="Obokata J."/>
            <person name="Shigenobu S."/>
        </authorList>
    </citation>
    <scope>NUCLEOTIDE SEQUENCE [LARGE SCALE GENOMIC DNA]</scope>
</reference>
<evidence type="ECO:0000313" key="1">
    <source>
        <dbReference type="EMBL" id="GFO37799.1"/>
    </source>
</evidence>
<dbReference type="EMBL" id="BLXT01007308">
    <property type="protein sequence ID" value="GFO37799.1"/>
    <property type="molecule type" value="Genomic_DNA"/>
</dbReference>
<sequence length="189" mass="21853">MATPIKEWSKLEGKEGTRGYGTTKKLKSKCLSSLRKISMRHPYPLPFFRRLSELYCANLHQASGPNIHGRCWRQCQNQNHYLRCGEENPRIFVLESEDHNHSDDSAMIKRSRMQAQLVEQCLGDSSRLCYQIYKAEIVRIDRQAPGEGRQTRVAPFESVRSSMFWQHLCQPFRESACCPDSSRVGTNLD</sequence>
<name>A0AAV4D0W6_9GAST</name>
<protein>
    <recommendedName>
        <fullName evidence="3">FLYWCH-type domain-containing protein</fullName>
    </recommendedName>
</protein>
<evidence type="ECO:0000313" key="2">
    <source>
        <dbReference type="Proteomes" id="UP000735302"/>
    </source>
</evidence>
<proteinExistence type="predicted"/>
<evidence type="ECO:0008006" key="3">
    <source>
        <dbReference type="Google" id="ProtNLM"/>
    </source>
</evidence>
<keyword evidence="2" id="KW-1185">Reference proteome</keyword>
<dbReference type="Proteomes" id="UP000735302">
    <property type="component" value="Unassembled WGS sequence"/>
</dbReference>
<dbReference type="AlphaFoldDB" id="A0AAV4D0W6"/>
<gene>
    <name evidence="1" type="ORF">PoB_006430400</name>
</gene>